<keyword evidence="4" id="KW-0698">rRNA processing</keyword>
<evidence type="ECO:0000256" key="9">
    <source>
        <dbReference type="ARBA" id="ARBA00025599"/>
    </source>
</evidence>
<dbReference type="CDD" id="cd06144">
    <property type="entry name" value="REX4_like"/>
    <property type="match status" value="1"/>
</dbReference>
<dbReference type="SMART" id="SM00479">
    <property type="entry name" value="EXOIII"/>
    <property type="match status" value="1"/>
</dbReference>
<dbReference type="InterPro" id="IPR047021">
    <property type="entry name" value="REXO1/3/4-like"/>
</dbReference>
<dbReference type="GO" id="GO:0006364">
    <property type="term" value="P:rRNA processing"/>
    <property type="evidence" value="ECO:0007669"/>
    <property type="project" value="UniProtKB-KW"/>
</dbReference>
<dbReference type="GO" id="GO:0005634">
    <property type="term" value="C:nucleus"/>
    <property type="evidence" value="ECO:0007669"/>
    <property type="project" value="UniProtKB-SubCell"/>
</dbReference>
<dbReference type="Pfam" id="PF00929">
    <property type="entry name" value="RNase_T"/>
    <property type="match status" value="1"/>
</dbReference>
<proteinExistence type="inferred from homology"/>
<feature type="compositionally biased region" description="Polar residues" evidence="10">
    <location>
        <begin position="1"/>
        <end position="14"/>
    </location>
</feature>
<keyword evidence="7" id="KW-0269">Exonuclease</keyword>
<accession>A0A6P5AEW9</accession>
<dbReference type="InterPro" id="IPR012337">
    <property type="entry name" value="RNaseH-like_sf"/>
</dbReference>
<dbReference type="OrthoDB" id="16516at2759"/>
<evidence type="ECO:0000256" key="5">
    <source>
        <dbReference type="ARBA" id="ARBA00022722"/>
    </source>
</evidence>
<reference evidence="13 14" key="1">
    <citation type="submission" date="2025-04" db="UniProtKB">
        <authorList>
            <consortium name="RefSeq"/>
        </authorList>
    </citation>
    <scope>IDENTIFICATION</scope>
    <source>
        <tissue evidence="13 14">Gonad</tissue>
    </source>
</reference>
<evidence type="ECO:0000313" key="12">
    <source>
        <dbReference type="Proteomes" id="UP000515135"/>
    </source>
</evidence>
<dbReference type="GO" id="GO:0008408">
    <property type="term" value="F:3'-5' exonuclease activity"/>
    <property type="evidence" value="ECO:0007669"/>
    <property type="project" value="InterPro"/>
</dbReference>
<keyword evidence="8" id="KW-0539">Nucleus</keyword>
<dbReference type="InterPro" id="IPR037431">
    <property type="entry name" value="REX4_DEDDh_dom"/>
</dbReference>
<feature type="region of interest" description="Disordered" evidence="10">
    <location>
        <begin position="1"/>
        <end position="62"/>
    </location>
</feature>
<evidence type="ECO:0000256" key="4">
    <source>
        <dbReference type="ARBA" id="ARBA00022552"/>
    </source>
</evidence>
<name>A0A6P5AEW9_BRABE</name>
<evidence type="ECO:0000256" key="2">
    <source>
        <dbReference type="ARBA" id="ARBA00010489"/>
    </source>
</evidence>
<dbReference type="KEGG" id="bbel:109485631"/>
<feature type="region of interest" description="Disordered" evidence="10">
    <location>
        <begin position="234"/>
        <end position="289"/>
    </location>
</feature>
<dbReference type="InterPro" id="IPR036397">
    <property type="entry name" value="RNaseH_sf"/>
</dbReference>
<gene>
    <name evidence="13 14" type="primary">LOC109485631</name>
</gene>
<evidence type="ECO:0000256" key="8">
    <source>
        <dbReference type="ARBA" id="ARBA00023242"/>
    </source>
</evidence>
<evidence type="ECO:0000256" key="7">
    <source>
        <dbReference type="ARBA" id="ARBA00022839"/>
    </source>
</evidence>
<dbReference type="GO" id="GO:0003676">
    <property type="term" value="F:nucleic acid binding"/>
    <property type="evidence" value="ECO:0007669"/>
    <property type="project" value="InterPro"/>
</dbReference>
<feature type="compositionally biased region" description="Polar residues" evidence="10">
    <location>
        <begin position="243"/>
        <end position="272"/>
    </location>
</feature>
<evidence type="ECO:0000313" key="13">
    <source>
        <dbReference type="RefSeq" id="XP_019644879.1"/>
    </source>
</evidence>
<dbReference type="AlphaFoldDB" id="A0A6P5AEW9"/>
<dbReference type="RefSeq" id="XP_019644879.1">
    <property type="nucleotide sequence ID" value="XM_019789320.1"/>
</dbReference>
<dbReference type="Gene3D" id="3.30.420.10">
    <property type="entry name" value="Ribonuclease H-like superfamily/Ribonuclease H"/>
    <property type="match status" value="1"/>
</dbReference>
<comment type="similarity">
    <text evidence="2">Belongs to the REXO4 family.</text>
</comment>
<evidence type="ECO:0000256" key="6">
    <source>
        <dbReference type="ARBA" id="ARBA00022801"/>
    </source>
</evidence>
<comment type="function">
    <text evidence="9">Exoribonuclease involved in ribosome biosynthesis. Involved in the processing of ITS1, the internal transcribed spacer localized between the 18S and 5.8S rRNAs.</text>
</comment>
<feature type="domain" description="Exonuclease" evidence="11">
    <location>
        <begin position="68"/>
        <end position="232"/>
    </location>
</feature>
<evidence type="ECO:0000259" key="11">
    <source>
        <dbReference type="SMART" id="SM00479"/>
    </source>
</evidence>
<dbReference type="InterPro" id="IPR013520">
    <property type="entry name" value="Ribonucl_H"/>
</dbReference>
<keyword evidence="12" id="KW-1185">Reference proteome</keyword>
<feature type="compositionally biased region" description="Polar residues" evidence="10">
    <location>
        <begin position="41"/>
        <end position="51"/>
    </location>
</feature>
<organism evidence="12 13">
    <name type="scientific">Branchiostoma belcheri</name>
    <name type="common">Amphioxus</name>
    <dbReference type="NCBI Taxonomy" id="7741"/>
    <lineage>
        <taxon>Eukaryota</taxon>
        <taxon>Metazoa</taxon>
        <taxon>Chordata</taxon>
        <taxon>Cephalochordata</taxon>
        <taxon>Leptocardii</taxon>
        <taxon>Amphioxiformes</taxon>
        <taxon>Branchiostomatidae</taxon>
        <taxon>Branchiostoma</taxon>
    </lineage>
</organism>
<dbReference type="RefSeq" id="XP_019644880.1">
    <property type="nucleotide sequence ID" value="XM_019789321.1"/>
</dbReference>
<evidence type="ECO:0000313" key="14">
    <source>
        <dbReference type="RefSeq" id="XP_019644880.1"/>
    </source>
</evidence>
<keyword evidence="5" id="KW-0540">Nuclease</keyword>
<dbReference type="PANTHER" id="PTHR12801">
    <property type="entry name" value="RNA EXONUCLEASE REXO1 / RECO3 FAMILY MEMBER-RELATED"/>
    <property type="match status" value="1"/>
</dbReference>
<dbReference type="Proteomes" id="UP000515135">
    <property type="component" value="Unplaced"/>
</dbReference>
<dbReference type="FunFam" id="3.30.420.10:FF:000007">
    <property type="entry name" value="Interferon-stimulated exonuclease gene 20"/>
    <property type="match status" value="1"/>
</dbReference>
<sequence>MPSQATSIQPVSSTPKKRHCPVSDEQTSSKKLKLNGKTETRWPNFTTTSTRAVKPPTDSERNCSSNERYLAMDCEMVGCGPRGSVSALARCSIVSHSGQTVYDRYVKPQQRITDYRTPYSGICPRHMLQAVPFAQAQEEVRKILHNKVVIGHAVYNDFKALEFGHPRELTRDTSRYPALNLLGGFPATSPVSLKRLSRSLLGRTIQQTGHSSVEDARATMDLYKLVQHRWEEELRRKQHSHQTSKLSGFSSSSRNNCQKTTNSSTPSQNSALVSPGSKKNGWNSKASCSKRMVKTRSVQNFLSDEYWSGEFLSVNQGR</sequence>
<keyword evidence="6" id="KW-0378">Hydrolase</keyword>
<dbReference type="PANTHER" id="PTHR12801:SF45">
    <property type="entry name" value="RNA EXONUCLEASE 4"/>
    <property type="match status" value="1"/>
</dbReference>
<dbReference type="GeneID" id="109485631"/>
<evidence type="ECO:0000256" key="3">
    <source>
        <dbReference type="ARBA" id="ARBA00016937"/>
    </source>
</evidence>
<protein>
    <recommendedName>
        <fullName evidence="3">RNA exonuclease 4</fullName>
    </recommendedName>
</protein>
<dbReference type="SUPFAM" id="SSF53098">
    <property type="entry name" value="Ribonuclease H-like"/>
    <property type="match status" value="1"/>
</dbReference>
<evidence type="ECO:0000256" key="10">
    <source>
        <dbReference type="SAM" id="MobiDB-lite"/>
    </source>
</evidence>
<comment type="subcellular location">
    <subcellularLocation>
        <location evidence="1">Nucleus</location>
    </subcellularLocation>
</comment>
<evidence type="ECO:0000256" key="1">
    <source>
        <dbReference type="ARBA" id="ARBA00004123"/>
    </source>
</evidence>